<dbReference type="AlphaFoldDB" id="A0A6A6WE49"/>
<feature type="transmembrane region" description="Helical" evidence="2">
    <location>
        <begin position="81"/>
        <end position="100"/>
    </location>
</feature>
<evidence type="ECO:0000256" key="1">
    <source>
        <dbReference type="SAM" id="MobiDB-lite"/>
    </source>
</evidence>
<gene>
    <name evidence="3" type="ORF">EJ05DRAFT_483494</name>
</gene>
<protein>
    <submittedName>
        <fullName evidence="3">Uncharacterized protein</fullName>
    </submittedName>
</protein>
<evidence type="ECO:0000256" key="2">
    <source>
        <dbReference type="SAM" id="Phobius"/>
    </source>
</evidence>
<keyword evidence="2" id="KW-0812">Transmembrane</keyword>
<dbReference type="Proteomes" id="UP000799437">
    <property type="component" value="Unassembled WGS sequence"/>
</dbReference>
<evidence type="ECO:0000313" key="3">
    <source>
        <dbReference type="EMBL" id="KAF2761088.1"/>
    </source>
</evidence>
<accession>A0A6A6WE49</accession>
<sequence length="153" mass="17691">MSDPRKNPESRQSRDTRYFKWWEPNRGLLRNKERPTLFEGKEGSRSNAHPEETATQSMVLSAGWSRKLEDQYFEINRMEQILVGGGILEILVLGIGYWVLGIDHRLVESKPKALRSTLHMISTDKGPTRRVNRAHIMRSPATHRLEFNTSFAS</sequence>
<dbReference type="RefSeq" id="XP_033603539.1">
    <property type="nucleotide sequence ID" value="XM_033745256.1"/>
</dbReference>
<keyword evidence="4" id="KW-1185">Reference proteome</keyword>
<evidence type="ECO:0000313" key="4">
    <source>
        <dbReference type="Proteomes" id="UP000799437"/>
    </source>
</evidence>
<feature type="region of interest" description="Disordered" evidence="1">
    <location>
        <begin position="32"/>
        <end position="57"/>
    </location>
</feature>
<feature type="compositionally biased region" description="Basic and acidic residues" evidence="1">
    <location>
        <begin position="32"/>
        <end position="52"/>
    </location>
</feature>
<keyword evidence="2" id="KW-1133">Transmembrane helix</keyword>
<name>A0A6A6WE49_9PEZI</name>
<proteinExistence type="predicted"/>
<reference evidence="3" key="1">
    <citation type="journal article" date="2020" name="Stud. Mycol.">
        <title>101 Dothideomycetes genomes: a test case for predicting lifestyles and emergence of pathogens.</title>
        <authorList>
            <person name="Haridas S."/>
            <person name="Albert R."/>
            <person name="Binder M."/>
            <person name="Bloem J."/>
            <person name="Labutti K."/>
            <person name="Salamov A."/>
            <person name="Andreopoulos B."/>
            <person name="Baker S."/>
            <person name="Barry K."/>
            <person name="Bills G."/>
            <person name="Bluhm B."/>
            <person name="Cannon C."/>
            <person name="Castanera R."/>
            <person name="Culley D."/>
            <person name="Daum C."/>
            <person name="Ezra D."/>
            <person name="Gonzalez J."/>
            <person name="Henrissat B."/>
            <person name="Kuo A."/>
            <person name="Liang C."/>
            <person name="Lipzen A."/>
            <person name="Lutzoni F."/>
            <person name="Magnuson J."/>
            <person name="Mondo S."/>
            <person name="Nolan M."/>
            <person name="Ohm R."/>
            <person name="Pangilinan J."/>
            <person name="Park H.-J."/>
            <person name="Ramirez L."/>
            <person name="Alfaro M."/>
            <person name="Sun H."/>
            <person name="Tritt A."/>
            <person name="Yoshinaga Y."/>
            <person name="Zwiers L.-H."/>
            <person name="Turgeon B."/>
            <person name="Goodwin S."/>
            <person name="Spatafora J."/>
            <person name="Crous P."/>
            <person name="Grigoriev I."/>
        </authorList>
    </citation>
    <scope>NUCLEOTIDE SEQUENCE</scope>
    <source>
        <strain evidence="3">CBS 121739</strain>
    </source>
</reference>
<dbReference type="EMBL" id="ML996567">
    <property type="protein sequence ID" value="KAF2761088.1"/>
    <property type="molecule type" value="Genomic_DNA"/>
</dbReference>
<dbReference type="GeneID" id="54486310"/>
<organism evidence="3 4">
    <name type="scientific">Pseudovirgaria hyperparasitica</name>
    <dbReference type="NCBI Taxonomy" id="470096"/>
    <lineage>
        <taxon>Eukaryota</taxon>
        <taxon>Fungi</taxon>
        <taxon>Dikarya</taxon>
        <taxon>Ascomycota</taxon>
        <taxon>Pezizomycotina</taxon>
        <taxon>Dothideomycetes</taxon>
        <taxon>Dothideomycetes incertae sedis</taxon>
        <taxon>Acrospermales</taxon>
        <taxon>Acrospermaceae</taxon>
        <taxon>Pseudovirgaria</taxon>
    </lineage>
</organism>
<keyword evidence="2" id="KW-0472">Membrane</keyword>